<evidence type="ECO:0000313" key="2">
    <source>
        <dbReference type="Proteomes" id="UP000297535"/>
    </source>
</evidence>
<dbReference type="OrthoDB" id="479249at2"/>
<protein>
    <submittedName>
        <fullName evidence="1">Glycosyl transferase family 1</fullName>
    </submittedName>
</protein>
<dbReference type="Gene3D" id="3.40.50.2000">
    <property type="entry name" value="Glycogen Phosphorylase B"/>
    <property type="match status" value="1"/>
</dbReference>
<dbReference type="AlphaFoldDB" id="A0A4Z0NJ50"/>
<dbReference type="EMBL" id="SRLB01000026">
    <property type="protein sequence ID" value="TGD95713.1"/>
    <property type="molecule type" value="Genomic_DNA"/>
</dbReference>
<dbReference type="RefSeq" id="WP_135418466.1">
    <property type="nucleotide sequence ID" value="NZ_SRLB01000026.1"/>
</dbReference>
<gene>
    <name evidence="1" type="ORF">EU555_26915</name>
</gene>
<proteinExistence type="predicted"/>
<keyword evidence="2" id="KW-1185">Reference proteome</keyword>
<dbReference type="Proteomes" id="UP000297535">
    <property type="component" value="Unassembled WGS sequence"/>
</dbReference>
<dbReference type="SUPFAM" id="SSF53756">
    <property type="entry name" value="UDP-Glycosyltransferase/glycogen phosphorylase"/>
    <property type="match status" value="1"/>
</dbReference>
<sequence length="559" mass="59742">MSLPDPLAPGLDLSPERARQLRADIARNLAEFRSLLAHARAAAASGRTEAAVVLCEAAAAFAISNHCGLFSSPELEGLIAQLGAEAGATDMARRGPPRSPPREILHVCTQAVTVGGGTRLVWRWIGRDVTRRHSVALTRQAGHPLPPDLVAAVRASGGEIHILDPAGGLVARARRLAAIGREADLVVAHTERDVVPLLAFADPARSPPMLLDDLGDHKFRLGLSASTAVASLRESGMRLAHRRRDVEPERSVLLPIPVDPVVRRRSREEARRLLGLPAGGRVLLCIARGAKFKTLGTESYADLHLPVLAADPGAILVVVGAGARPDWRAASEQVGGRILSLEERPDTAAFYEAADIYVDSFPFVSITSLLEAAGYALPLVSLFPHPDTAEIFGADMPGLAGCLQRAGSRAAYHAALSGLLADEPRRRALGARTRASVAALHAGPRWLEALGHAYAVAARLHGRARTFRRDDAPTCEAVDLMVPLVCQQGHRPARAIAEQARIYPLAERVRLWHALSREAGPCTLLSQGTAACFLPDPALLWLKRARQVLRRPGRPVPAG</sequence>
<name>A0A4Z0NJ50_9HYPH</name>
<dbReference type="GO" id="GO:0016740">
    <property type="term" value="F:transferase activity"/>
    <property type="evidence" value="ECO:0007669"/>
    <property type="project" value="UniProtKB-KW"/>
</dbReference>
<comment type="caution">
    <text evidence="1">The sequence shown here is derived from an EMBL/GenBank/DDBJ whole genome shotgun (WGS) entry which is preliminary data.</text>
</comment>
<reference evidence="1 2" key="1">
    <citation type="submission" date="2019-04" db="EMBL/GenBank/DDBJ databases">
        <authorList>
            <person name="Feng G."/>
            <person name="Zhu H."/>
        </authorList>
    </citation>
    <scope>NUCLEOTIDE SEQUENCE [LARGE SCALE GENOMIC DNA]</scope>
    <source>
        <strain evidence="1 2">6HR-1</strain>
    </source>
</reference>
<evidence type="ECO:0000313" key="1">
    <source>
        <dbReference type="EMBL" id="TGD95713.1"/>
    </source>
</evidence>
<accession>A0A4Z0NJ50</accession>
<keyword evidence="1" id="KW-0808">Transferase</keyword>
<organism evidence="1 2">
    <name type="scientific">Methylobacterium nonmethylotrophicum</name>
    <dbReference type="NCBI Taxonomy" id="1141884"/>
    <lineage>
        <taxon>Bacteria</taxon>
        <taxon>Pseudomonadati</taxon>
        <taxon>Pseudomonadota</taxon>
        <taxon>Alphaproteobacteria</taxon>
        <taxon>Hyphomicrobiales</taxon>
        <taxon>Methylobacteriaceae</taxon>
        <taxon>Methylobacterium</taxon>
    </lineage>
</organism>